<feature type="region of interest" description="Disordered" evidence="1">
    <location>
        <begin position="72"/>
        <end position="160"/>
    </location>
</feature>
<evidence type="ECO:0000256" key="2">
    <source>
        <dbReference type="SAM" id="SignalP"/>
    </source>
</evidence>
<evidence type="ECO:0000313" key="4">
    <source>
        <dbReference type="Proteomes" id="UP000198356"/>
    </source>
</evidence>
<feature type="compositionally biased region" description="Low complexity" evidence="1">
    <location>
        <begin position="80"/>
        <end position="91"/>
    </location>
</feature>
<keyword evidence="4" id="KW-1185">Reference proteome</keyword>
<feature type="signal peptide" evidence="2">
    <location>
        <begin position="1"/>
        <end position="23"/>
    </location>
</feature>
<organism evidence="3 4">
    <name type="scientific">Granulicella rosea</name>
    <dbReference type="NCBI Taxonomy" id="474952"/>
    <lineage>
        <taxon>Bacteria</taxon>
        <taxon>Pseudomonadati</taxon>
        <taxon>Acidobacteriota</taxon>
        <taxon>Terriglobia</taxon>
        <taxon>Terriglobales</taxon>
        <taxon>Acidobacteriaceae</taxon>
        <taxon>Granulicella</taxon>
    </lineage>
</organism>
<feature type="chain" id="PRO_5012896024" evidence="2">
    <location>
        <begin position="24"/>
        <end position="378"/>
    </location>
</feature>
<reference evidence="3 4" key="1">
    <citation type="submission" date="2017-06" db="EMBL/GenBank/DDBJ databases">
        <authorList>
            <person name="Kim H.J."/>
            <person name="Triplett B.A."/>
        </authorList>
    </citation>
    <scope>NUCLEOTIDE SEQUENCE [LARGE SCALE GENOMIC DNA]</scope>
    <source>
        <strain evidence="3 4">DSM 18704</strain>
    </source>
</reference>
<dbReference type="EMBL" id="FZOU01000004">
    <property type="protein sequence ID" value="SNT10044.1"/>
    <property type="molecule type" value="Genomic_DNA"/>
</dbReference>
<feature type="compositionally biased region" description="Low complexity" evidence="1">
    <location>
        <begin position="129"/>
        <end position="156"/>
    </location>
</feature>
<name>A0A239JYW2_9BACT</name>
<sequence length="378" mass="40908">MNTRYTHQAVALALVATCMPAFAQSPARPAVEATPWKPALLSDGQPNVQGTWTAVYYGMGCLTNPTNGDVNCVPPPGPRPAAGTANAGGPPSVDPTTGKAPGQRGNGNPPSIVNAQPDGNRAGGGRQRPATGTAAAYTDDAPPPAAARAPRSRNAPSRIIDTPNYDIPYTPEALAHQQDLFAHYYEFARYGDIDPQQRCWPLGAVRQFTWHDVKLEQYPGYVVLIFAGAEVYRIIYLDNRPHIGNGLKLWMGDSRGHWEGTTLVVDTTSNNAKGRLSRAGDFSSDKVHYTERFKFTSLNTLRYEATFDDPSVYTRPWTFAVDEKRGFFGGDGGVPNGAVTQESQAKFELWEEACQEGLIPGGNDVPGLPTIPAEYTNR</sequence>
<keyword evidence="2" id="KW-0732">Signal</keyword>
<dbReference type="RefSeq" id="WP_142988332.1">
    <property type="nucleotide sequence ID" value="NZ_FZOU01000004.1"/>
</dbReference>
<evidence type="ECO:0000256" key="1">
    <source>
        <dbReference type="SAM" id="MobiDB-lite"/>
    </source>
</evidence>
<dbReference type="AlphaFoldDB" id="A0A239JYW2"/>
<evidence type="ECO:0000313" key="3">
    <source>
        <dbReference type="EMBL" id="SNT10044.1"/>
    </source>
</evidence>
<proteinExistence type="predicted"/>
<protein>
    <submittedName>
        <fullName evidence="3">Uncharacterized protein</fullName>
    </submittedName>
</protein>
<dbReference type="OrthoDB" id="111644at2"/>
<accession>A0A239JYW2</accession>
<gene>
    <name evidence="3" type="ORF">SAMN05421770_104164</name>
</gene>
<dbReference type="Proteomes" id="UP000198356">
    <property type="component" value="Unassembled WGS sequence"/>
</dbReference>